<gene>
    <name evidence="2" type="ORF">VMCG_04422</name>
</gene>
<evidence type="ECO:0000313" key="2">
    <source>
        <dbReference type="EMBL" id="ROW06429.1"/>
    </source>
</evidence>
<dbReference type="STRING" id="356882.A0A423WSZ4"/>
<accession>A0A423WSZ4</accession>
<feature type="region of interest" description="Disordered" evidence="1">
    <location>
        <begin position="73"/>
        <end position="149"/>
    </location>
</feature>
<sequence length="149" mass="15693">MSSEKDDVSSGSGAAPETPKAKPSDKQMNLLAIIMQNIEDQPKINWENVAAQASFKNDRVAKETYRQMCKKFGWGKTVNSPGSAGDTTSKVTKSTGKVGSTRKPRGKKAAAKTAAAAVDDDESGQESGKSTVKDETADAADTFMMSGAL</sequence>
<keyword evidence="3" id="KW-1185">Reference proteome</keyword>
<reference evidence="2 3" key="1">
    <citation type="submission" date="2015-09" db="EMBL/GenBank/DDBJ databases">
        <title>Host preference determinants of Valsa canker pathogens revealed by comparative genomics.</title>
        <authorList>
            <person name="Yin Z."/>
            <person name="Huang L."/>
        </authorList>
    </citation>
    <scope>NUCLEOTIDE SEQUENCE [LARGE SCALE GENOMIC DNA]</scope>
    <source>
        <strain evidence="2 3">03-1</strain>
    </source>
</reference>
<feature type="compositionally biased region" description="Low complexity" evidence="1">
    <location>
        <begin position="87"/>
        <end position="99"/>
    </location>
</feature>
<feature type="compositionally biased region" description="Polar residues" evidence="1">
    <location>
        <begin position="77"/>
        <end position="86"/>
    </location>
</feature>
<dbReference type="AlphaFoldDB" id="A0A423WSZ4"/>
<evidence type="ECO:0000256" key="1">
    <source>
        <dbReference type="SAM" id="MobiDB-lite"/>
    </source>
</evidence>
<comment type="caution">
    <text evidence="2">The sequence shown here is derived from an EMBL/GenBank/DDBJ whole genome shotgun (WGS) entry which is preliminary data.</text>
</comment>
<protein>
    <recommendedName>
        <fullName evidence="4">Myb-like domain-containing protein</fullName>
    </recommendedName>
</protein>
<proteinExistence type="predicted"/>
<feature type="region of interest" description="Disordered" evidence="1">
    <location>
        <begin position="1"/>
        <end position="28"/>
    </location>
</feature>
<evidence type="ECO:0000313" key="3">
    <source>
        <dbReference type="Proteomes" id="UP000283895"/>
    </source>
</evidence>
<organism evidence="2 3">
    <name type="scientific">Cytospora schulzeri</name>
    <dbReference type="NCBI Taxonomy" id="448051"/>
    <lineage>
        <taxon>Eukaryota</taxon>
        <taxon>Fungi</taxon>
        <taxon>Dikarya</taxon>
        <taxon>Ascomycota</taxon>
        <taxon>Pezizomycotina</taxon>
        <taxon>Sordariomycetes</taxon>
        <taxon>Sordariomycetidae</taxon>
        <taxon>Diaporthales</taxon>
        <taxon>Cytosporaceae</taxon>
        <taxon>Cytospora</taxon>
    </lineage>
</organism>
<name>A0A423WSZ4_9PEZI</name>
<feature type="compositionally biased region" description="Basic residues" evidence="1">
    <location>
        <begin position="100"/>
        <end position="110"/>
    </location>
</feature>
<dbReference type="EMBL" id="LKEA01000010">
    <property type="protein sequence ID" value="ROW06429.1"/>
    <property type="molecule type" value="Genomic_DNA"/>
</dbReference>
<evidence type="ECO:0008006" key="4">
    <source>
        <dbReference type="Google" id="ProtNLM"/>
    </source>
</evidence>
<dbReference type="OrthoDB" id="5239281at2759"/>
<dbReference type="Proteomes" id="UP000283895">
    <property type="component" value="Unassembled WGS sequence"/>
</dbReference>